<proteinExistence type="predicted"/>
<dbReference type="KEGG" id="kan:IMCC3317_37740"/>
<reference evidence="1 2" key="1">
    <citation type="journal article" date="2013" name="Int. J. Syst. Evol. Microbiol.">
        <title>Kordia antarctica sp. nov., isolated from Antarctic seawater.</title>
        <authorList>
            <person name="Baek K."/>
            <person name="Choi A."/>
            <person name="Kang I."/>
            <person name="Lee K."/>
            <person name="Cho J.C."/>
        </authorList>
    </citation>
    <scope>NUCLEOTIDE SEQUENCE [LARGE SCALE GENOMIC DNA]</scope>
    <source>
        <strain evidence="1 2">IMCC3317</strain>
    </source>
</reference>
<dbReference type="OrthoDB" id="675448at2"/>
<organism evidence="1 2">
    <name type="scientific">Kordia antarctica</name>
    <dbReference type="NCBI Taxonomy" id="1218801"/>
    <lineage>
        <taxon>Bacteria</taxon>
        <taxon>Pseudomonadati</taxon>
        <taxon>Bacteroidota</taxon>
        <taxon>Flavobacteriia</taxon>
        <taxon>Flavobacteriales</taxon>
        <taxon>Flavobacteriaceae</taxon>
        <taxon>Kordia</taxon>
    </lineage>
</organism>
<name>A0A7L4ZP01_9FLAO</name>
<protein>
    <submittedName>
        <fullName evidence="1">Uncharacterized protein</fullName>
    </submittedName>
</protein>
<gene>
    <name evidence="1" type="ORF">IMCC3317_37740</name>
</gene>
<dbReference type="EMBL" id="CP019288">
    <property type="protein sequence ID" value="QHI38382.1"/>
    <property type="molecule type" value="Genomic_DNA"/>
</dbReference>
<accession>A0A7L4ZP01</accession>
<sequence>MEKTDLELKEEFLRKIEDIKNSCESLVEKVGHLQVDLFNHPDKNLEKALDKLNNDFSKDHEFITELWHGYEETVAKLR</sequence>
<dbReference type="RefSeq" id="WP_160130932.1">
    <property type="nucleotide sequence ID" value="NZ_CP019288.1"/>
</dbReference>
<dbReference type="Proteomes" id="UP000464657">
    <property type="component" value="Chromosome"/>
</dbReference>
<keyword evidence="2" id="KW-1185">Reference proteome</keyword>
<dbReference type="AlphaFoldDB" id="A0A7L4ZP01"/>
<evidence type="ECO:0000313" key="1">
    <source>
        <dbReference type="EMBL" id="QHI38382.1"/>
    </source>
</evidence>
<evidence type="ECO:0000313" key="2">
    <source>
        <dbReference type="Proteomes" id="UP000464657"/>
    </source>
</evidence>